<dbReference type="AlphaFoldDB" id="A0A8S1QTI6"/>
<protein>
    <submittedName>
        <fullName evidence="1">Uncharacterized protein</fullName>
    </submittedName>
</protein>
<name>A0A8S1QTI6_9CILI</name>
<proteinExistence type="predicted"/>
<comment type="caution">
    <text evidence="1">The sequence shown here is derived from an EMBL/GenBank/DDBJ whole genome shotgun (WGS) entry which is preliminary data.</text>
</comment>
<accession>A0A8S1QTI6</accession>
<dbReference type="Proteomes" id="UP000692954">
    <property type="component" value="Unassembled WGS sequence"/>
</dbReference>
<reference evidence="1" key="1">
    <citation type="submission" date="2021-01" db="EMBL/GenBank/DDBJ databases">
        <authorList>
            <consortium name="Genoscope - CEA"/>
            <person name="William W."/>
        </authorList>
    </citation>
    <scope>NUCLEOTIDE SEQUENCE</scope>
</reference>
<evidence type="ECO:0000313" key="2">
    <source>
        <dbReference type="Proteomes" id="UP000692954"/>
    </source>
</evidence>
<organism evidence="1 2">
    <name type="scientific">Paramecium sonneborni</name>
    <dbReference type="NCBI Taxonomy" id="65129"/>
    <lineage>
        <taxon>Eukaryota</taxon>
        <taxon>Sar</taxon>
        <taxon>Alveolata</taxon>
        <taxon>Ciliophora</taxon>
        <taxon>Intramacronucleata</taxon>
        <taxon>Oligohymenophorea</taxon>
        <taxon>Peniculida</taxon>
        <taxon>Parameciidae</taxon>
        <taxon>Paramecium</taxon>
    </lineage>
</organism>
<evidence type="ECO:0000313" key="1">
    <source>
        <dbReference type="EMBL" id="CAD8118961.1"/>
    </source>
</evidence>
<gene>
    <name evidence="1" type="ORF">PSON_ATCC_30995.1.T1190076</name>
</gene>
<keyword evidence="2" id="KW-1185">Reference proteome</keyword>
<dbReference type="OrthoDB" id="294792at2759"/>
<sequence>MLIQKGIQILLDNPNEIVPSEDLQICKDHQSFFKKICAFCSFSKEPEEFYCKIKLEKPLNFFIFDIQEKKQFDIALFNAGISSYDQLIHKNEIQNLKQQGNNPKDIAIKLGLYTQQDIDELILEAIGEGLENNEQFSITIDFWEKSKTTTYLKRAIQILENLNLQNSIIIFPSNKANIVKLPEEDQMNAQKFLASDDVINQQATALKMDVIDMIRKSYFPEYKDVQIKRILNNLIKPLQAIPFSGEIVYFSDNHTDLQQFANKFGKQMSKVNIYCDANDIPKYYNIGGLTGGQVLKMSSDEKRQITHRIKAFISNNYIFTETQSSVLEKSYTEINLPIELDFKLIDPNDDHNQTGSIQVIFQDENGCFVQQLSIKSHDVNDMHEPSVSLSVQTMNLTELPKE</sequence>
<dbReference type="EMBL" id="CAJJDN010000119">
    <property type="protein sequence ID" value="CAD8118961.1"/>
    <property type="molecule type" value="Genomic_DNA"/>
</dbReference>